<dbReference type="SUPFAM" id="SSF57850">
    <property type="entry name" value="RING/U-box"/>
    <property type="match status" value="1"/>
</dbReference>
<evidence type="ECO:0000259" key="1">
    <source>
        <dbReference type="PROSITE" id="PS50089"/>
    </source>
</evidence>
<dbReference type="SMART" id="SM00184">
    <property type="entry name" value="RING"/>
    <property type="match status" value="1"/>
</dbReference>
<reference evidence="2" key="1">
    <citation type="journal article" date="2020" name="Nature">
        <title>Giant virus diversity and host interactions through global metagenomics.</title>
        <authorList>
            <person name="Schulz F."/>
            <person name="Roux S."/>
            <person name="Paez-Espino D."/>
            <person name="Jungbluth S."/>
            <person name="Walsh D.A."/>
            <person name="Denef V.J."/>
            <person name="McMahon K.D."/>
            <person name="Konstantinidis K.T."/>
            <person name="Eloe-Fadrosh E.A."/>
            <person name="Kyrpides N.C."/>
            <person name="Woyke T."/>
        </authorList>
    </citation>
    <scope>NUCLEOTIDE SEQUENCE</scope>
    <source>
        <strain evidence="2">GVMAG-M-3300027833-11</strain>
    </source>
</reference>
<dbReference type="Gene3D" id="3.30.40.10">
    <property type="entry name" value="Zinc/RING finger domain, C3HC4 (zinc finger)"/>
    <property type="match status" value="1"/>
</dbReference>
<organism evidence="2">
    <name type="scientific">viral metagenome</name>
    <dbReference type="NCBI Taxonomy" id="1070528"/>
    <lineage>
        <taxon>unclassified sequences</taxon>
        <taxon>metagenomes</taxon>
        <taxon>organismal metagenomes</taxon>
    </lineage>
</organism>
<dbReference type="AlphaFoldDB" id="A0A6C0LJ10"/>
<sequence>MPIVTRSAYNVRRNAITESRVIEENCRLDQICAICHDNVRGSLVYHLPCGHTFRKECLINQLRHGRQWATKCAVCRRDHREALIQHNELSQYVEPLVEENNDLIFTMMFPLHGNVGQPQQPIVLWSSNEGDDISNSQAHSILVNMMNSYIDANDIEGIEQEGSESSIAGTSIAGTSIAGTSIAGTSIAGTSIAGTSISDDDMVIDSMSEDVDEESDMSAPDYEYNMFDSDGDSDDYINSPHTWSGRLYSVEYPAGNYVINDDSQSSIESLDQAEV</sequence>
<dbReference type="InterPro" id="IPR013083">
    <property type="entry name" value="Znf_RING/FYVE/PHD"/>
</dbReference>
<protein>
    <recommendedName>
        <fullName evidence="1">RING-type domain-containing protein</fullName>
    </recommendedName>
</protein>
<evidence type="ECO:0000313" key="2">
    <source>
        <dbReference type="EMBL" id="QHU30420.1"/>
    </source>
</evidence>
<dbReference type="PROSITE" id="PS50089">
    <property type="entry name" value="ZF_RING_2"/>
    <property type="match status" value="1"/>
</dbReference>
<dbReference type="InterPro" id="IPR001841">
    <property type="entry name" value="Znf_RING"/>
</dbReference>
<proteinExistence type="predicted"/>
<accession>A0A6C0LJ10</accession>
<feature type="domain" description="RING-type" evidence="1">
    <location>
        <begin position="32"/>
        <end position="76"/>
    </location>
</feature>
<name>A0A6C0LJ10_9ZZZZ</name>
<dbReference type="EMBL" id="MN740507">
    <property type="protein sequence ID" value="QHU30420.1"/>
    <property type="molecule type" value="Genomic_DNA"/>
</dbReference>